<reference evidence="2 3" key="1">
    <citation type="submission" date="2018-05" db="EMBL/GenBank/DDBJ databases">
        <title>The genome of Vibrio coralliilyticus phage YC.</title>
        <authorList>
            <person name="Benler S."/>
        </authorList>
    </citation>
    <scope>NUCLEOTIDE SEQUENCE [LARGE SCALE GENOMIC DNA]</scope>
</reference>
<feature type="transmembrane region" description="Helical" evidence="1">
    <location>
        <begin position="115"/>
        <end position="136"/>
    </location>
</feature>
<dbReference type="KEGG" id="vg:55608618"/>
<evidence type="ECO:0000313" key="2">
    <source>
        <dbReference type="EMBL" id="AXC34540.1"/>
    </source>
</evidence>
<accession>A0A384ZSC2</accession>
<proteinExistence type="predicted"/>
<keyword evidence="3" id="KW-1185">Reference proteome</keyword>
<keyword evidence="1" id="KW-0472">Membrane</keyword>
<dbReference type="Proteomes" id="UP000260311">
    <property type="component" value="Segment"/>
</dbReference>
<keyword evidence="1" id="KW-0812">Transmembrane</keyword>
<name>A0A384ZSC2_9CAUD</name>
<dbReference type="GeneID" id="55608618"/>
<feature type="transmembrane region" description="Helical" evidence="1">
    <location>
        <begin position="52"/>
        <end position="79"/>
    </location>
</feature>
<dbReference type="RefSeq" id="YP_009838386.1">
    <property type="nucleotide sequence ID" value="NC_048709.1"/>
</dbReference>
<sequence length="150" mass="17158">MFSWFKGIFRADSAVEHIAAGVDKAIYTKEEKADAFQRMLELYEPFKVAQRVLAFGMFGILAFSLLLSASVYLGSLFWADNYITTPNNEVIINTRYKDFSLWLIKESFATFGEPFLYAVIFYYGGGSAEGLATRIMDRRKRMREAKPLSN</sequence>
<keyword evidence="1" id="KW-1133">Transmembrane helix</keyword>
<dbReference type="EMBL" id="MH375644">
    <property type="protein sequence ID" value="AXC34540.1"/>
    <property type="molecule type" value="Genomic_DNA"/>
</dbReference>
<evidence type="ECO:0000256" key="1">
    <source>
        <dbReference type="SAM" id="Phobius"/>
    </source>
</evidence>
<organism evidence="2 3">
    <name type="scientific">Vibrio phage YC</name>
    <dbReference type="NCBI Taxonomy" id="2267403"/>
    <lineage>
        <taxon>Viruses</taxon>
        <taxon>Duplodnaviria</taxon>
        <taxon>Heunggongvirae</taxon>
        <taxon>Uroviricota</taxon>
        <taxon>Caudoviricetes</taxon>
        <taxon>Pantevenvirales</taxon>
        <taxon>Ackermannviridae</taxon>
        <taxon>Campanilevirus</taxon>
        <taxon>Campanilevirus YC</taxon>
    </lineage>
</organism>
<evidence type="ECO:0000313" key="3">
    <source>
        <dbReference type="Proteomes" id="UP000260311"/>
    </source>
</evidence>
<protein>
    <submittedName>
        <fullName evidence="2">Uncharacterized protein</fullName>
    </submittedName>
</protein>